<evidence type="ECO:0000256" key="3">
    <source>
        <dbReference type="ARBA" id="ARBA00022842"/>
    </source>
</evidence>
<dbReference type="Gene3D" id="3.90.79.10">
    <property type="entry name" value="Nucleoside Triphosphate Pyrophosphohydrolase"/>
    <property type="match status" value="1"/>
</dbReference>
<evidence type="ECO:0000256" key="2">
    <source>
        <dbReference type="ARBA" id="ARBA00022801"/>
    </source>
</evidence>
<dbReference type="OrthoDB" id="542521at2"/>
<dbReference type="SUPFAM" id="SSF55811">
    <property type="entry name" value="Nudix"/>
    <property type="match status" value="1"/>
</dbReference>
<dbReference type="PIRSF" id="PIRSF037599">
    <property type="entry name" value="GDPMH"/>
    <property type="match status" value="1"/>
</dbReference>
<organism evidence="8 9">
    <name type="scientific">Photobacterium lipolyticum</name>
    <dbReference type="NCBI Taxonomy" id="266810"/>
    <lineage>
        <taxon>Bacteria</taxon>
        <taxon>Pseudomonadati</taxon>
        <taxon>Pseudomonadota</taxon>
        <taxon>Gammaproteobacteria</taxon>
        <taxon>Vibrionales</taxon>
        <taxon>Vibrionaceae</taxon>
        <taxon>Photobacterium</taxon>
    </lineage>
</organism>
<feature type="site" description="Critical for catalysis" evidence="4">
    <location>
        <position position="123"/>
    </location>
</feature>
<evidence type="ECO:0000256" key="6">
    <source>
        <dbReference type="PIRSR" id="PIRSR037599-4"/>
    </source>
</evidence>
<dbReference type="AlphaFoldDB" id="A0A2T3MVA1"/>
<name>A0A2T3MVA1_9GAMM</name>
<dbReference type="NCBIfam" id="NF011963">
    <property type="entry name" value="PRK15434.1"/>
    <property type="match status" value="1"/>
</dbReference>
<keyword evidence="2 8" id="KW-0378">Hydrolase</keyword>
<dbReference type="RefSeq" id="WP_107284291.1">
    <property type="nucleotide sequence ID" value="NZ_PYMC01000012.1"/>
</dbReference>
<evidence type="ECO:0000256" key="4">
    <source>
        <dbReference type="PIRSR" id="PIRSR037599-1"/>
    </source>
</evidence>
<dbReference type="PROSITE" id="PS51462">
    <property type="entry name" value="NUDIX"/>
    <property type="match status" value="1"/>
</dbReference>
<dbReference type="GO" id="GO:0008727">
    <property type="term" value="F:GDP-mannose mannosyl hydrolase activity"/>
    <property type="evidence" value="ECO:0007669"/>
    <property type="project" value="InterPro"/>
</dbReference>
<accession>A0A2T3MVA1</accession>
<protein>
    <submittedName>
        <fullName evidence="8">GDP-mannose mannosyl hydrolase</fullName>
    </submittedName>
</protein>
<evidence type="ECO:0000256" key="5">
    <source>
        <dbReference type="PIRSR" id="PIRSR037599-3"/>
    </source>
</evidence>
<proteinExistence type="predicted"/>
<dbReference type="PANTHER" id="PTHR43046">
    <property type="entry name" value="GDP-MANNOSE MANNOSYL HYDROLASE"/>
    <property type="match status" value="1"/>
</dbReference>
<dbReference type="EMBL" id="PYMC01000012">
    <property type="protein sequence ID" value="PSW03858.1"/>
    <property type="molecule type" value="Genomic_DNA"/>
</dbReference>
<feature type="domain" description="Nudix hydrolase" evidence="7">
    <location>
        <begin position="13"/>
        <end position="153"/>
    </location>
</feature>
<dbReference type="InterPro" id="IPR015797">
    <property type="entry name" value="NUDIX_hydrolase-like_dom_sf"/>
</dbReference>
<evidence type="ECO:0000313" key="8">
    <source>
        <dbReference type="EMBL" id="PSW03858.1"/>
    </source>
</evidence>
<evidence type="ECO:0000313" key="9">
    <source>
        <dbReference type="Proteomes" id="UP000240904"/>
    </source>
</evidence>
<dbReference type="PANTHER" id="PTHR43046:SF12">
    <property type="entry name" value="GDP-MANNOSE MANNOSYL HYDROLASE"/>
    <property type="match status" value="1"/>
</dbReference>
<sequence>MYIEKETFKTIIQSTPLVSIDLIIQNLSGQVLLGKRLNKPAQGFWFVPGGRICKNESIEDAYTRLVLNELGVQAQFSDARSFGTFEHFYQDNVFDEPFSTHYIVLGYELALNMELNVLPKEQHSEYKWFSIEELLASPEVHKYTKQYFINGHK</sequence>
<dbReference type="Pfam" id="PF00293">
    <property type="entry name" value="NUDIX"/>
    <property type="match status" value="1"/>
</dbReference>
<dbReference type="InterPro" id="IPR033715">
    <property type="entry name" value="GDPMH"/>
</dbReference>
<dbReference type="CDD" id="cd03430">
    <property type="entry name" value="NUDIX_GDPMH_NudD"/>
    <property type="match status" value="1"/>
</dbReference>
<dbReference type="Proteomes" id="UP000240904">
    <property type="component" value="Unassembled WGS sequence"/>
</dbReference>
<keyword evidence="9" id="KW-1185">Reference proteome</keyword>
<comment type="cofactor">
    <cofactor evidence="5">
        <name>Mg(2+)</name>
        <dbReference type="ChEBI" id="CHEBI:18420"/>
    </cofactor>
    <text evidence="5">Binds 1 Mg(2+) ion per subunit.</text>
</comment>
<comment type="caution">
    <text evidence="8">The sequence shown here is derived from an EMBL/GenBank/DDBJ whole genome shotgun (WGS) entry which is preliminary data.</text>
</comment>
<reference evidence="8 9" key="1">
    <citation type="submission" date="2018-03" db="EMBL/GenBank/DDBJ databases">
        <title>Whole genome sequencing of Histamine producing bacteria.</title>
        <authorList>
            <person name="Butler K."/>
        </authorList>
    </citation>
    <scope>NUCLEOTIDE SEQUENCE [LARGE SCALE GENOMIC DNA]</scope>
    <source>
        <strain evidence="8 9">DSM 16190</strain>
    </source>
</reference>
<gene>
    <name evidence="8" type="ORF">C9I89_15820</name>
</gene>
<evidence type="ECO:0000259" key="7">
    <source>
        <dbReference type="PROSITE" id="PS51462"/>
    </source>
</evidence>
<feature type="binding site" evidence="5">
    <location>
        <position position="69"/>
    </location>
    <ligand>
        <name>Mg(2+)</name>
        <dbReference type="ChEBI" id="CHEBI:18420"/>
    </ligand>
</feature>
<keyword evidence="3 5" id="KW-0460">Magnesium</keyword>
<evidence type="ECO:0000256" key="1">
    <source>
        <dbReference type="ARBA" id="ARBA00022723"/>
    </source>
</evidence>
<dbReference type="GO" id="GO:0046872">
    <property type="term" value="F:metal ion binding"/>
    <property type="evidence" value="ECO:0007669"/>
    <property type="project" value="UniProtKB-KW"/>
</dbReference>
<feature type="binding site" evidence="5">
    <location>
        <position position="122"/>
    </location>
    <ligand>
        <name>Mg(2+)</name>
        <dbReference type="ChEBI" id="CHEBI:18420"/>
    </ligand>
</feature>
<keyword evidence="1 5" id="KW-0479">Metal-binding</keyword>
<dbReference type="InterPro" id="IPR000086">
    <property type="entry name" value="NUDIX_hydrolase_dom"/>
</dbReference>
<feature type="short sequence motif" description="Nudix box" evidence="6">
    <location>
        <begin position="50"/>
        <end position="71"/>
    </location>
</feature>
<feature type="binding site" evidence="5">
    <location>
        <position position="49"/>
    </location>
    <ligand>
        <name>Mg(2+)</name>
        <dbReference type="ChEBI" id="CHEBI:18420"/>
    </ligand>
</feature>